<feature type="domain" description="Signal transduction histidine kinase internal region" evidence="1">
    <location>
        <begin position="13"/>
        <end position="90"/>
    </location>
</feature>
<dbReference type="GO" id="GO:0016020">
    <property type="term" value="C:membrane"/>
    <property type="evidence" value="ECO:0007669"/>
    <property type="project" value="InterPro"/>
</dbReference>
<dbReference type="GO" id="GO:0000155">
    <property type="term" value="F:phosphorelay sensor kinase activity"/>
    <property type="evidence" value="ECO:0007669"/>
    <property type="project" value="InterPro"/>
</dbReference>
<dbReference type="AlphaFoldDB" id="A0A7C9FXA7"/>
<dbReference type="InterPro" id="IPR036890">
    <property type="entry name" value="HATPase_C_sf"/>
</dbReference>
<dbReference type="InterPro" id="IPR010559">
    <property type="entry name" value="Sig_transdc_His_kin_internal"/>
</dbReference>
<reference evidence="2 3" key="1">
    <citation type="submission" date="2019-10" db="EMBL/GenBank/DDBJ databases">
        <title>Draft Genome Sequence of Cytophagaceae sp. SJW1-29.</title>
        <authorList>
            <person name="Choi A."/>
        </authorList>
    </citation>
    <scope>NUCLEOTIDE SEQUENCE [LARGE SCALE GENOMIC DNA]</scope>
    <source>
        <strain evidence="2 3">SJW1-29</strain>
    </source>
</reference>
<dbReference type="PANTHER" id="PTHR34220:SF7">
    <property type="entry name" value="SENSOR HISTIDINE KINASE YPDA"/>
    <property type="match status" value="1"/>
</dbReference>
<gene>
    <name evidence="2" type="ORF">GBK04_04015</name>
</gene>
<dbReference type="InterPro" id="IPR050640">
    <property type="entry name" value="Bact_2-comp_sensor_kinase"/>
</dbReference>
<dbReference type="SUPFAM" id="SSF55874">
    <property type="entry name" value="ATPase domain of HSP90 chaperone/DNA topoisomerase II/histidine kinase"/>
    <property type="match status" value="1"/>
</dbReference>
<dbReference type="PANTHER" id="PTHR34220">
    <property type="entry name" value="SENSOR HISTIDINE KINASE YPDA"/>
    <property type="match status" value="1"/>
</dbReference>
<dbReference type="Proteomes" id="UP000479293">
    <property type="component" value="Unassembled WGS sequence"/>
</dbReference>
<organism evidence="2 3">
    <name type="scientific">Salmonirosea aquatica</name>
    <dbReference type="NCBI Taxonomy" id="2654236"/>
    <lineage>
        <taxon>Bacteria</taxon>
        <taxon>Pseudomonadati</taxon>
        <taxon>Bacteroidota</taxon>
        <taxon>Cytophagia</taxon>
        <taxon>Cytophagales</taxon>
        <taxon>Spirosomataceae</taxon>
        <taxon>Salmonirosea</taxon>
    </lineage>
</organism>
<protein>
    <recommendedName>
        <fullName evidence="1">Signal transduction histidine kinase internal region domain-containing protein</fullName>
    </recommendedName>
</protein>
<evidence type="ECO:0000313" key="2">
    <source>
        <dbReference type="EMBL" id="MPR32533.1"/>
    </source>
</evidence>
<comment type="caution">
    <text evidence="2">The sequence shown here is derived from an EMBL/GenBank/DDBJ whole genome shotgun (WGS) entry which is preliminary data.</text>
</comment>
<accession>A0A7C9FXA7</accession>
<name>A0A7C9FXA7_9BACT</name>
<dbReference type="Pfam" id="PF06580">
    <property type="entry name" value="His_kinase"/>
    <property type="match status" value="1"/>
</dbReference>
<dbReference type="Gene3D" id="3.30.565.10">
    <property type="entry name" value="Histidine kinase-like ATPase, C-terminal domain"/>
    <property type="match status" value="1"/>
</dbReference>
<dbReference type="EMBL" id="WHLY01000002">
    <property type="protein sequence ID" value="MPR32533.1"/>
    <property type="molecule type" value="Genomic_DNA"/>
</dbReference>
<proteinExistence type="predicted"/>
<dbReference type="RefSeq" id="WP_152757051.1">
    <property type="nucleotide sequence ID" value="NZ_WHLY01000002.1"/>
</dbReference>
<evidence type="ECO:0000313" key="3">
    <source>
        <dbReference type="Proteomes" id="UP000479293"/>
    </source>
</evidence>
<keyword evidence="3" id="KW-1185">Reference proteome</keyword>
<sequence>MPLDIDLQMARLEVKLLRAQFSSHFLFNHLNAINYRILREDPTMASSYLTLFARLLRRITADSRREFVRLSDEMETIRLFIKLESMRFSQPIHFVTSIEPGIDPAYVWVPSLVLHTYVENAIWHVLQQREEAGAIQLKLIKKSTRYHLLLEDNGKGRSKRLSDRLKPHDQAGLDLVGERLRLLNRQFGTDLRVTLGNPELAGESHAGVPGKRGGYLRAGR</sequence>
<evidence type="ECO:0000259" key="1">
    <source>
        <dbReference type="Pfam" id="PF06580"/>
    </source>
</evidence>